<comment type="caution">
    <text evidence="2">The sequence shown here is derived from an EMBL/GenBank/DDBJ whole genome shotgun (WGS) entry which is preliminary data.</text>
</comment>
<reference evidence="2" key="1">
    <citation type="submission" date="2020-09" db="EMBL/GenBank/DDBJ databases">
        <title>Bosea spartocytisi sp. nov. a root nodule endophyte of Spartocytisus supranubius in the high mountain ecosystem fo the Teide National Park (Canary Islands, Spain).</title>
        <authorList>
            <person name="Pulido-Suarez L."/>
            <person name="Peix A."/>
            <person name="Igual J.M."/>
            <person name="Socas-Perez N."/>
            <person name="Velazquez E."/>
            <person name="Flores-Felix J.D."/>
            <person name="Leon-Barrios M."/>
        </authorList>
    </citation>
    <scope>NUCLEOTIDE SEQUENCE</scope>
    <source>
        <strain evidence="2">SSUT16</strain>
    </source>
</reference>
<feature type="compositionally biased region" description="Basic and acidic residues" evidence="1">
    <location>
        <begin position="76"/>
        <end position="92"/>
    </location>
</feature>
<keyword evidence="3" id="KW-1185">Reference proteome</keyword>
<evidence type="ECO:0000313" key="2">
    <source>
        <dbReference type="EMBL" id="MBD3849114.1"/>
    </source>
</evidence>
<accession>A0A927EE49</accession>
<dbReference type="EMBL" id="JACXWY010000029">
    <property type="protein sequence ID" value="MBD3849114.1"/>
    <property type="molecule type" value="Genomic_DNA"/>
</dbReference>
<feature type="region of interest" description="Disordered" evidence="1">
    <location>
        <begin position="26"/>
        <end position="107"/>
    </location>
</feature>
<dbReference type="AlphaFoldDB" id="A0A927EE49"/>
<protein>
    <submittedName>
        <fullName evidence="2">Uncharacterized protein</fullName>
    </submittedName>
</protein>
<name>A0A927EE49_9HYPH</name>
<sequence>MDQFGRKSETTRVIASLQLKICTLARAGADQLDKPSMTADTGNGKRSRGQHRDPPARHSRSRLTEIGRLGLAPPAPERDPDRTGSFSRELKTPRRSHRETRDLADDGAQSAMAKTFLHAGEKRLVVTCLDVDYPVGRQPCLCKCGRKKVWARDAPEHLAFRPRGDPASEERSGRAVDGAVSATRDLMQSTECKTSAGKPRIHLGNSERKHRFRAQGSALDLLDLRAQ</sequence>
<gene>
    <name evidence="2" type="ORF">IED13_25725</name>
</gene>
<dbReference type="Proteomes" id="UP000619295">
    <property type="component" value="Unassembled WGS sequence"/>
</dbReference>
<evidence type="ECO:0000256" key="1">
    <source>
        <dbReference type="SAM" id="MobiDB-lite"/>
    </source>
</evidence>
<feature type="compositionally biased region" description="Basic and acidic residues" evidence="1">
    <location>
        <begin position="161"/>
        <end position="174"/>
    </location>
</feature>
<feature type="region of interest" description="Disordered" evidence="1">
    <location>
        <begin position="161"/>
        <end position="209"/>
    </location>
</feature>
<organism evidence="2 3">
    <name type="scientific">Bosea spartocytisi</name>
    <dbReference type="NCBI Taxonomy" id="2773451"/>
    <lineage>
        <taxon>Bacteria</taxon>
        <taxon>Pseudomonadati</taxon>
        <taxon>Pseudomonadota</taxon>
        <taxon>Alphaproteobacteria</taxon>
        <taxon>Hyphomicrobiales</taxon>
        <taxon>Boseaceae</taxon>
        <taxon>Bosea</taxon>
    </lineage>
</organism>
<proteinExistence type="predicted"/>
<evidence type="ECO:0000313" key="3">
    <source>
        <dbReference type="Proteomes" id="UP000619295"/>
    </source>
</evidence>